<dbReference type="EMBL" id="CP013652">
    <property type="protein sequence ID" value="ALS22403.1"/>
    <property type="molecule type" value="Genomic_DNA"/>
</dbReference>
<dbReference type="Pfam" id="PF00571">
    <property type="entry name" value="CBS"/>
    <property type="match status" value="2"/>
</dbReference>
<dbReference type="GO" id="GO:1902201">
    <property type="term" value="P:negative regulation of bacterial-type flagellum-dependent cell motility"/>
    <property type="evidence" value="ECO:0007669"/>
    <property type="project" value="TreeGrafter"/>
</dbReference>
<dbReference type="InterPro" id="IPR043128">
    <property type="entry name" value="Rev_trsase/Diguanyl_cyclase"/>
</dbReference>
<dbReference type="GO" id="GO:0043709">
    <property type="term" value="P:cell adhesion involved in single-species biofilm formation"/>
    <property type="evidence" value="ECO:0007669"/>
    <property type="project" value="TreeGrafter"/>
</dbReference>
<proteinExistence type="predicted"/>
<evidence type="ECO:0000313" key="2">
    <source>
        <dbReference type="Proteomes" id="UP000061660"/>
    </source>
</evidence>
<sequence>MNVSVMTISSDKSLAYVAERMNEHRVGSFLVIDHGITVGIITSLDVRSAHPNRIVADAMSTELITVPRTCFIWDAIQLMDTHRIERLVVKDGSEVCGMVTREALKSALSQLIDPLTGLYRQAYIHAVAEHFIENKQAFQVLFIDLDRFGDINKQYGHPVGDDLLVYYARRLKETLEETDYLCRYAGDEFVVVSLRDEERALLLAENLSEEIRIGHIKVSASVGVFLGSKDREKLFSLSFREMITRASLFCTEIKKRCSPDSANRKTVFEI</sequence>
<dbReference type="SMART" id="SM00116">
    <property type="entry name" value="CBS"/>
    <property type="match status" value="2"/>
</dbReference>
<dbReference type="SUPFAM" id="SSF54631">
    <property type="entry name" value="CBS-domain pair"/>
    <property type="match status" value="1"/>
</dbReference>
<dbReference type="PANTHER" id="PTHR45138:SF9">
    <property type="entry name" value="DIGUANYLATE CYCLASE DGCM-RELATED"/>
    <property type="match status" value="1"/>
</dbReference>
<dbReference type="InterPro" id="IPR046342">
    <property type="entry name" value="CBS_dom_sf"/>
</dbReference>
<dbReference type="SUPFAM" id="SSF55073">
    <property type="entry name" value="Nucleotide cyclase"/>
    <property type="match status" value="1"/>
</dbReference>
<dbReference type="PROSITE" id="PS51371">
    <property type="entry name" value="CBS"/>
    <property type="match status" value="2"/>
</dbReference>
<reference evidence="1 2" key="2">
    <citation type="journal article" date="2016" name="Genome Announc.">
        <title>Complete Genome Sequences of Two Interactive Moderate Thermophiles, Paenibacillus napthalenovorans 32O-Y and Paenibacillus sp. 32O-W.</title>
        <authorList>
            <person name="Butler R.R.III."/>
            <person name="Wang J."/>
            <person name="Stark B.C."/>
            <person name="Pombert J.F."/>
        </authorList>
    </citation>
    <scope>NUCLEOTIDE SEQUENCE [LARGE SCALE GENOMIC DNA]</scope>
    <source>
        <strain evidence="1 2">32O-Y</strain>
    </source>
</reference>
<dbReference type="PROSITE" id="PS50887">
    <property type="entry name" value="GGDEF"/>
    <property type="match status" value="1"/>
</dbReference>
<dbReference type="AlphaFoldDB" id="A0A0U2VFZ1"/>
<dbReference type="Proteomes" id="UP000061660">
    <property type="component" value="Chromosome"/>
</dbReference>
<name>A0A0U2VFZ1_9BACL</name>
<organism evidence="1 2">
    <name type="scientific">Paenibacillus naphthalenovorans</name>
    <dbReference type="NCBI Taxonomy" id="162209"/>
    <lineage>
        <taxon>Bacteria</taxon>
        <taxon>Bacillati</taxon>
        <taxon>Bacillota</taxon>
        <taxon>Bacilli</taxon>
        <taxon>Bacillales</taxon>
        <taxon>Paenibacillaceae</taxon>
        <taxon>Paenibacillus</taxon>
    </lineage>
</organism>
<dbReference type="OrthoDB" id="12905at2"/>
<dbReference type="KEGG" id="pnp:IJ22_20290"/>
<dbReference type="Gene3D" id="3.10.580.10">
    <property type="entry name" value="CBS-domain"/>
    <property type="match status" value="1"/>
</dbReference>
<dbReference type="STRING" id="162209.IJ22_20290"/>
<dbReference type="InterPro" id="IPR050469">
    <property type="entry name" value="Diguanylate_Cyclase"/>
</dbReference>
<dbReference type="InterPro" id="IPR029787">
    <property type="entry name" value="Nucleotide_cyclase"/>
</dbReference>
<gene>
    <name evidence="1" type="ORF">IJ22_20290</name>
</gene>
<protein>
    <submittedName>
        <fullName evidence="1">Diguanylate cyclase (GGDEF) domain-containing protein</fullName>
    </submittedName>
</protein>
<keyword evidence="2" id="KW-1185">Reference proteome</keyword>
<dbReference type="Gene3D" id="3.30.70.270">
    <property type="match status" value="1"/>
</dbReference>
<dbReference type="InterPro" id="IPR000644">
    <property type="entry name" value="CBS_dom"/>
</dbReference>
<dbReference type="GO" id="GO:0005886">
    <property type="term" value="C:plasma membrane"/>
    <property type="evidence" value="ECO:0007669"/>
    <property type="project" value="TreeGrafter"/>
</dbReference>
<dbReference type="Pfam" id="PF00990">
    <property type="entry name" value="GGDEF"/>
    <property type="match status" value="1"/>
</dbReference>
<reference evidence="2" key="1">
    <citation type="submission" date="2015-12" db="EMBL/GenBank/DDBJ databases">
        <title>Complete genome sequences of two moderately thermophilic Paenibacillus species.</title>
        <authorList>
            <person name="Butler R.III."/>
            <person name="Wang J."/>
            <person name="Stark B.C."/>
            <person name="Pombert J.-F."/>
        </authorList>
    </citation>
    <scope>NUCLEOTIDE SEQUENCE [LARGE SCALE GENOMIC DNA]</scope>
    <source>
        <strain evidence="2">32O-Y</strain>
    </source>
</reference>
<evidence type="ECO:0000313" key="1">
    <source>
        <dbReference type="EMBL" id="ALS22403.1"/>
    </source>
</evidence>
<dbReference type="NCBIfam" id="TIGR00254">
    <property type="entry name" value="GGDEF"/>
    <property type="match status" value="1"/>
</dbReference>
<dbReference type="PANTHER" id="PTHR45138">
    <property type="entry name" value="REGULATORY COMPONENTS OF SENSORY TRANSDUCTION SYSTEM"/>
    <property type="match status" value="1"/>
</dbReference>
<dbReference type="CDD" id="cd01949">
    <property type="entry name" value="GGDEF"/>
    <property type="match status" value="1"/>
</dbReference>
<dbReference type="InterPro" id="IPR000160">
    <property type="entry name" value="GGDEF_dom"/>
</dbReference>
<dbReference type="RefSeq" id="WP_137669695.1">
    <property type="nucleotide sequence ID" value="NZ_BJCS01000001.1"/>
</dbReference>
<accession>A0A0U2VFZ1</accession>
<dbReference type="PATRIC" id="fig|162209.4.peg.2149"/>
<dbReference type="GO" id="GO:0052621">
    <property type="term" value="F:diguanylate cyclase activity"/>
    <property type="evidence" value="ECO:0007669"/>
    <property type="project" value="TreeGrafter"/>
</dbReference>
<dbReference type="SMART" id="SM00267">
    <property type="entry name" value="GGDEF"/>
    <property type="match status" value="1"/>
</dbReference>